<accession>A0A2B7YSY2</accession>
<proteinExistence type="predicted"/>
<reference evidence="1 2" key="1">
    <citation type="submission" date="2017-06" db="EMBL/GenBank/DDBJ databases">
        <title>Draft genome sequence of Fusobacterium nucleatum subsp. animalis KCOM 1280 (=ChDC F318).</title>
        <authorList>
            <person name="Kook J.-K."/>
            <person name="Park S.-N."/>
            <person name="Lim Y.K."/>
            <person name="Roh H."/>
        </authorList>
    </citation>
    <scope>NUCLEOTIDE SEQUENCE [LARGE SCALE GENOMIC DNA]</scope>
    <source>
        <strain evidence="2">KCOM 1280 ( ChDC F318)</strain>
    </source>
</reference>
<sequence>MLNKEIREKILKIMELGLEVNSREKNTVFIRFSGHCEIFEVTIYSKGWKQGLGADFFKDIYFSSSPENETRKILDEIIEKLEKLKIN</sequence>
<protein>
    <submittedName>
        <fullName evidence="1">Uncharacterized protein</fullName>
    </submittedName>
</protein>
<dbReference type="EMBL" id="NJGJ01000001">
    <property type="protein sequence ID" value="PGH24766.1"/>
    <property type="molecule type" value="Genomic_DNA"/>
</dbReference>
<gene>
    <name evidence="1" type="ORF">RN90_04630</name>
</gene>
<comment type="caution">
    <text evidence="1">The sequence shown here is derived from an EMBL/GenBank/DDBJ whole genome shotgun (WGS) entry which is preliminary data.</text>
</comment>
<dbReference type="AlphaFoldDB" id="A0A2B7YSY2"/>
<evidence type="ECO:0000313" key="2">
    <source>
        <dbReference type="Proteomes" id="UP000226179"/>
    </source>
</evidence>
<organism evidence="1 2">
    <name type="scientific">Fusobacterium animalis</name>
    <dbReference type="NCBI Taxonomy" id="76859"/>
    <lineage>
        <taxon>Bacteria</taxon>
        <taxon>Fusobacteriati</taxon>
        <taxon>Fusobacteriota</taxon>
        <taxon>Fusobacteriia</taxon>
        <taxon>Fusobacteriales</taxon>
        <taxon>Fusobacteriaceae</taxon>
        <taxon>Fusobacterium</taxon>
    </lineage>
</organism>
<evidence type="ECO:0000313" key="1">
    <source>
        <dbReference type="EMBL" id="PGH24766.1"/>
    </source>
</evidence>
<dbReference type="RefSeq" id="WP_158411566.1">
    <property type="nucleotide sequence ID" value="NZ_CP077150.1"/>
</dbReference>
<name>A0A2B7YSY2_9FUSO</name>
<dbReference type="Proteomes" id="UP000226179">
    <property type="component" value="Unassembled WGS sequence"/>
</dbReference>